<dbReference type="Proteomes" id="UP000494122">
    <property type="component" value="Unassembled WGS sequence"/>
</dbReference>
<dbReference type="Pfam" id="PF16872">
    <property type="entry name" value="putAbiC"/>
    <property type="match status" value="1"/>
</dbReference>
<evidence type="ECO:0000256" key="1">
    <source>
        <dbReference type="SAM" id="Phobius"/>
    </source>
</evidence>
<organism evidence="2 3">
    <name type="scientific">Achromobacter ruhlandii</name>
    <dbReference type="NCBI Taxonomy" id="72557"/>
    <lineage>
        <taxon>Bacteria</taxon>
        <taxon>Pseudomonadati</taxon>
        <taxon>Pseudomonadota</taxon>
        <taxon>Betaproteobacteria</taxon>
        <taxon>Burkholderiales</taxon>
        <taxon>Alcaligenaceae</taxon>
        <taxon>Achromobacter</taxon>
    </lineage>
</organism>
<name>A0A2M9GSZ8_9BURK</name>
<sequence length="348" mass="39784">MEKQGRGQFEWVWLTAAVLIPIVVGIVAIALYRAHFPGHFAVDDQGKWGTFGDFIGGILNPVVGVVTLVLLVRTLLSQQKAIQLQSEELRLQRRELALQRAETAKSTQALDDQYTVMVQQNTEQSLFNWLNSYRALVREFTSSKHPGNGTALLKEIVGMFSMRSVCRQHQELNWPWIGTINEWYIDQAKNGDEDRITNLIECMRRAKHIYADQFSIHDAELGAMLRTLYRLLSWIEKSHRDDVEAQWHYMAIVRAQLSQPELVLMAFNGLTKNGARLAELANKFAIFDNLNLSADLLLLCIRDCYSTGRFQDLDLNNVLAQWPYRAEAFDSDLARAKLFQAESLPRPS</sequence>
<accession>A0A2M9GSZ8</accession>
<reference evidence="2 3" key="1">
    <citation type="submission" date="2020-04" db="EMBL/GenBank/DDBJ databases">
        <authorList>
            <person name="De Canck E."/>
        </authorList>
    </citation>
    <scope>NUCLEOTIDE SEQUENCE [LARGE SCALE GENOMIC DNA]</scope>
    <source>
        <strain evidence="2 3">LMG 3328</strain>
    </source>
</reference>
<dbReference type="InterPro" id="IPR031709">
    <property type="entry name" value="PutAbiC"/>
</dbReference>
<feature type="transmembrane region" description="Helical" evidence="1">
    <location>
        <begin position="12"/>
        <end position="34"/>
    </location>
</feature>
<dbReference type="RefSeq" id="WP_100509127.1">
    <property type="nucleotide sequence ID" value="NZ_CADILE010000014.1"/>
</dbReference>
<keyword evidence="1" id="KW-0812">Transmembrane</keyword>
<evidence type="ECO:0000313" key="2">
    <source>
        <dbReference type="EMBL" id="CAB3904445.1"/>
    </source>
</evidence>
<dbReference type="EMBL" id="CADILE010000014">
    <property type="protein sequence ID" value="CAB3904445.1"/>
    <property type="molecule type" value="Genomic_DNA"/>
</dbReference>
<evidence type="ECO:0008006" key="4">
    <source>
        <dbReference type="Google" id="ProtNLM"/>
    </source>
</evidence>
<protein>
    <recommendedName>
        <fullName evidence="4">Phage abortive infection protein</fullName>
    </recommendedName>
</protein>
<keyword evidence="1" id="KW-1133">Transmembrane helix</keyword>
<gene>
    <name evidence="2" type="ORF">LMG3328_04466</name>
</gene>
<keyword evidence="1" id="KW-0472">Membrane</keyword>
<feature type="transmembrane region" description="Helical" evidence="1">
    <location>
        <begin position="54"/>
        <end position="76"/>
    </location>
</feature>
<dbReference type="AlphaFoldDB" id="A0A2M9GSZ8"/>
<proteinExistence type="predicted"/>
<evidence type="ECO:0000313" key="3">
    <source>
        <dbReference type="Proteomes" id="UP000494122"/>
    </source>
</evidence>